<dbReference type="Gene3D" id="3.40.50.720">
    <property type="entry name" value="NAD(P)-binding Rossmann-like Domain"/>
    <property type="match status" value="1"/>
</dbReference>
<dbReference type="PANTHER" id="PTHR11728:SF8">
    <property type="entry name" value="GLYCEROL-3-PHOSPHATE DEHYDROGENASE [NAD(+)]-RELATED"/>
    <property type="match status" value="1"/>
</dbReference>
<dbReference type="InterPro" id="IPR006109">
    <property type="entry name" value="G3P_DH_NAD-dep_C"/>
</dbReference>
<evidence type="ECO:0000259" key="8">
    <source>
        <dbReference type="PROSITE" id="PS51203"/>
    </source>
</evidence>
<dbReference type="PROSITE" id="PS00957">
    <property type="entry name" value="NAD_G3PDH"/>
    <property type="match status" value="1"/>
</dbReference>
<proteinExistence type="inferred from homology"/>
<dbReference type="Gene3D" id="1.10.1040.10">
    <property type="entry name" value="N-(1-d-carboxylethyl)-l-norvaline Dehydrogenase, domain 2"/>
    <property type="match status" value="1"/>
</dbReference>
<dbReference type="Pfam" id="PF01210">
    <property type="entry name" value="NAD_Gly3P_dh_N"/>
    <property type="match status" value="1"/>
</dbReference>
<dbReference type="InterPro" id="IPR017751">
    <property type="entry name" value="G3P_DH_NAD-dep_euk"/>
</dbReference>
<dbReference type="NCBIfam" id="TIGR03376">
    <property type="entry name" value="glycerol3P_DH"/>
    <property type="match status" value="1"/>
</dbReference>
<dbReference type="InterPro" id="IPR008978">
    <property type="entry name" value="HSP20-like_chaperone"/>
</dbReference>
<dbReference type="InterPro" id="IPR007052">
    <property type="entry name" value="CS_dom"/>
</dbReference>
<dbReference type="GO" id="GO:0141152">
    <property type="term" value="F:glycerol-3-phosphate dehydrogenase (NAD+) activity"/>
    <property type="evidence" value="ECO:0007669"/>
    <property type="project" value="UniProtKB-EC"/>
</dbReference>
<sequence length="983" mass="106480">MSRPAELLAPNRALMFPRFETYRLQSLDPDEDMTVHTLPGSGATQSRVGYNSQQLSFKEVRSRISWDHLDTQGNRGVYVDVDWNVVGFEVDDKFEPTFSTLASLPVPISSSSQQAEYPRALPLSPITWAVSSGSGSLYILQVSAPGEGFSGRFIARYDLAGEDGSSNPSPFLLYAAHSEAEDAYRLLLCRPVVSAEAEVSKYRPRQAVFDLIEVDVLTNVENGVDDEPQTFSPSWSLRGNDLPYWATWAEGGWLVASEDPFTSGPVARTPRPRESEGAKAARQHEARVSKLGLGASLPDDVDAPRGAGAEEDEMDVDDGDDKVFPFRWTQNETSVTITIPVPGGTPRRDIALSIAPEYLDIKITSPSLSPALFTFLERSRHSFWSEVDADESTWTYHSAIGEIEIELQKLEGDARWPSIFVPADDDDDAEVEDVPETFAASTLAAIRDSFNNVKTRSADEPQGNHPALPGLLREELDYDLEDDDYEEAEGAAISESNSGGVGRSVLLGHVKVTPDGPQATWPRQPSSILSLPVTSAGGDLPVNTGVIVKFAVDGLLFAPVPGSDPSRAPWIHLGTNPALGFVLSSKRDLRLVRHLTRMDSGVAKTVVLGFESGSGNGQGNAYIYYPPSADLPTSARQGVIGEKVAIIGSGNWGSAIARIAGQNVRNHSDVFDERVPLWVFEETVDGKKLTEIINSTHYNVKYLPDVPLGDNVVAIPDVVEAVKDATALVFVLPHQFLAKTLDAIEGKIAPNAKAISLIKGVDVHGADIHIFADVIEKRLGISCSALSGANIASEVALGRFSETTVGYRNGQEAQGLLWQKLFQTPQFKVQLIEDVAGVSLCGALKNVVAVAAGLNDGLGYGNNTKSAIMRIGLLETMNFCLEFFPSVKSETFLQESAGVADLITSCLGGRNRKVAEAFVLTGKPFDVLEAEMLAGQKLQGIHTAKDCHIFLKARNRLGAYPLFDKVYHICWEGQDPATLTVDL</sequence>
<keyword evidence="3 5" id="KW-0520">NAD</keyword>
<feature type="region of interest" description="Disordered" evidence="7">
    <location>
        <begin position="260"/>
        <end position="319"/>
    </location>
</feature>
<keyword evidence="10" id="KW-1185">Reference proteome</keyword>
<accession>A0ABR3PSM8</accession>
<evidence type="ECO:0000313" key="10">
    <source>
        <dbReference type="Proteomes" id="UP001565368"/>
    </source>
</evidence>
<dbReference type="Pfam" id="PF04969">
    <property type="entry name" value="CS"/>
    <property type="match status" value="1"/>
</dbReference>
<feature type="domain" description="CS" evidence="8">
    <location>
        <begin position="321"/>
        <end position="420"/>
    </location>
</feature>
<evidence type="ECO:0000256" key="4">
    <source>
        <dbReference type="ARBA" id="ARBA00048683"/>
    </source>
</evidence>
<dbReference type="InterPro" id="IPR013328">
    <property type="entry name" value="6PGD_dom2"/>
</dbReference>
<dbReference type="SUPFAM" id="SSF49764">
    <property type="entry name" value="HSP20-like chaperones"/>
    <property type="match status" value="1"/>
</dbReference>
<comment type="catalytic activity">
    <reaction evidence="4 6">
        <text>sn-glycerol 3-phosphate + NAD(+) = dihydroxyacetone phosphate + NADH + H(+)</text>
        <dbReference type="Rhea" id="RHEA:11092"/>
        <dbReference type="ChEBI" id="CHEBI:15378"/>
        <dbReference type="ChEBI" id="CHEBI:57540"/>
        <dbReference type="ChEBI" id="CHEBI:57597"/>
        <dbReference type="ChEBI" id="CHEBI:57642"/>
        <dbReference type="ChEBI" id="CHEBI:57945"/>
        <dbReference type="EC" id="1.1.1.8"/>
    </reaction>
</comment>
<dbReference type="PRINTS" id="PR00077">
    <property type="entry name" value="GPDHDRGNASE"/>
</dbReference>
<comment type="similarity">
    <text evidence="1 5">Belongs to the NAD-dependent glycerol-3-phosphate dehydrogenase family.</text>
</comment>
<name>A0ABR3PSM8_9TREE</name>
<dbReference type="SUPFAM" id="SSF51735">
    <property type="entry name" value="NAD(P)-binding Rossmann-fold domains"/>
    <property type="match status" value="1"/>
</dbReference>
<dbReference type="Gene3D" id="2.60.40.790">
    <property type="match status" value="1"/>
</dbReference>
<dbReference type="EC" id="1.1.1.8" evidence="6"/>
<organism evidence="9 10">
    <name type="scientific">Vanrija albida</name>
    <dbReference type="NCBI Taxonomy" id="181172"/>
    <lineage>
        <taxon>Eukaryota</taxon>
        <taxon>Fungi</taxon>
        <taxon>Dikarya</taxon>
        <taxon>Basidiomycota</taxon>
        <taxon>Agaricomycotina</taxon>
        <taxon>Tremellomycetes</taxon>
        <taxon>Trichosporonales</taxon>
        <taxon>Trichosporonaceae</taxon>
        <taxon>Vanrija</taxon>
    </lineage>
</organism>
<dbReference type="Pfam" id="PF07479">
    <property type="entry name" value="NAD_Gly3P_dh_C"/>
    <property type="match status" value="1"/>
</dbReference>
<dbReference type="InterPro" id="IPR006168">
    <property type="entry name" value="G3P_DH_NAD-dep"/>
</dbReference>
<dbReference type="PROSITE" id="PS51203">
    <property type="entry name" value="CS"/>
    <property type="match status" value="1"/>
</dbReference>
<gene>
    <name evidence="9" type="primary">GPD1</name>
    <name evidence="9" type="ORF">Q8F55_009070</name>
</gene>
<dbReference type="InterPro" id="IPR008927">
    <property type="entry name" value="6-PGluconate_DH-like_C_sf"/>
</dbReference>
<evidence type="ECO:0000256" key="3">
    <source>
        <dbReference type="ARBA" id="ARBA00023027"/>
    </source>
</evidence>
<dbReference type="SUPFAM" id="SSF48179">
    <property type="entry name" value="6-phosphogluconate dehydrogenase C-terminal domain-like"/>
    <property type="match status" value="1"/>
</dbReference>
<keyword evidence="2 5" id="KW-0560">Oxidoreductase</keyword>
<evidence type="ECO:0000256" key="2">
    <source>
        <dbReference type="ARBA" id="ARBA00023002"/>
    </source>
</evidence>
<dbReference type="PANTHER" id="PTHR11728">
    <property type="entry name" value="GLYCEROL-3-PHOSPHATE DEHYDROGENASE"/>
    <property type="match status" value="1"/>
</dbReference>
<reference evidence="9 10" key="1">
    <citation type="submission" date="2023-08" db="EMBL/GenBank/DDBJ databases">
        <title>Annotated Genome Sequence of Vanrija albida AlHP1.</title>
        <authorList>
            <person name="Herzog R."/>
        </authorList>
    </citation>
    <scope>NUCLEOTIDE SEQUENCE [LARGE SCALE GENOMIC DNA]</scope>
    <source>
        <strain evidence="9 10">AlHP1</strain>
    </source>
</reference>
<evidence type="ECO:0000256" key="7">
    <source>
        <dbReference type="SAM" id="MobiDB-lite"/>
    </source>
</evidence>
<feature type="compositionally biased region" description="Basic and acidic residues" evidence="7">
    <location>
        <begin position="271"/>
        <end position="288"/>
    </location>
</feature>
<evidence type="ECO:0000256" key="1">
    <source>
        <dbReference type="ARBA" id="ARBA00011009"/>
    </source>
</evidence>
<dbReference type="InterPro" id="IPR036291">
    <property type="entry name" value="NAD(P)-bd_dom_sf"/>
</dbReference>
<dbReference type="CDD" id="cd06467">
    <property type="entry name" value="p23_NUDC_like"/>
    <property type="match status" value="1"/>
</dbReference>
<dbReference type="RefSeq" id="XP_069205383.1">
    <property type="nucleotide sequence ID" value="XM_069357446.1"/>
</dbReference>
<evidence type="ECO:0000313" key="9">
    <source>
        <dbReference type="EMBL" id="KAL1405439.1"/>
    </source>
</evidence>
<dbReference type="InterPro" id="IPR011128">
    <property type="entry name" value="G3P_DH_NAD-dep_N"/>
</dbReference>
<comment type="caution">
    <text evidence="9">The sequence shown here is derived from an EMBL/GenBank/DDBJ whole genome shotgun (WGS) entry which is preliminary data.</text>
</comment>
<evidence type="ECO:0000256" key="6">
    <source>
        <dbReference type="RuleBase" id="RU361243"/>
    </source>
</evidence>
<dbReference type="Proteomes" id="UP001565368">
    <property type="component" value="Unassembled WGS sequence"/>
</dbReference>
<evidence type="ECO:0000256" key="5">
    <source>
        <dbReference type="RuleBase" id="RU000437"/>
    </source>
</evidence>
<feature type="compositionally biased region" description="Acidic residues" evidence="7">
    <location>
        <begin position="309"/>
        <end position="319"/>
    </location>
</feature>
<dbReference type="GeneID" id="95990113"/>
<dbReference type="EMBL" id="JBBXJM010000007">
    <property type="protein sequence ID" value="KAL1405439.1"/>
    <property type="molecule type" value="Genomic_DNA"/>
</dbReference>
<protein>
    <recommendedName>
        <fullName evidence="6">Glycerol-3-phosphate dehydrogenase [NAD(+)]</fullName>
        <ecNumber evidence="6">1.1.1.8</ecNumber>
    </recommendedName>
</protein>